<dbReference type="AlphaFoldDB" id="A0A820LMQ0"/>
<evidence type="ECO:0000256" key="1">
    <source>
        <dbReference type="ARBA" id="ARBA00022737"/>
    </source>
</evidence>
<dbReference type="GO" id="GO:0010265">
    <property type="term" value="P:SCF complex assembly"/>
    <property type="evidence" value="ECO:0007669"/>
    <property type="project" value="InterPro"/>
</dbReference>
<gene>
    <name evidence="3" type="ORF">OKA104_LOCUS49267</name>
</gene>
<name>A0A820LMQ0_9BILA</name>
<sequence>DLLSAEQLQSCWPVLTDLLRNEITRLPTVRALTNIVDSPLNLDLQTILIETVPILSSYLRQNHRFIKMF</sequence>
<dbReference type="PANTHER" id="PTHR12696">
    <property type="entry name" value="TIP120"/>
    <property type="match status" value="1"/>
</dbReference>
<keyword evidence="1" id="KW-0677">Repeat</keyword>
<dbReference type="InterPro" id="IPR011989">
    <property type="entry name" value="ARM-like"/>
</dbReference>
<protein>
    <submittedName>
        <fullName evidence="3">Uncharacterized protein</fullName>
    </submittedName>
</protein>
<feature type="non-terminal residue" evidence="3">
    <location>
        <position position="1"/>
    </location>
</feature>
<dbReference type="EMBL" id="CAJOAY010022707">
    <property type="protein sequence ID" value="CAF4359947.1"/>
    <property type="molecule type" value="Genomic_DNA"/>
</dbReference>
<dbReference type="Gene3D" id="1.25.10.10">
    <property type="entry name" value="Leucine-rich Repeat Variant"/>
    <property type="match status" value="1"/>
</dbReference>
<reference evidence="3" key="1">
    <citation type="submission" date="2021-02" db="EMBL/GenBank/DDBJ databases">
        <authorList>
            <person name="Nowell W R."/>
        </authorList>
    </citation>
    <scope>NUCLEOTIDE SEQUENCE</scope>
</reference>
<evidence type="ECO:0000313" key="4">
    <source>
        <dbReference type="Proteomes" id="UP000663881"/>
    </source>
</evidence>
<organism evidence="3 4">
    <name type="scientific">Adineta steineri</name>
    <dbReference type="NCBI Taxonomy" id="433720"/>
    <lineage>
        <taxon>Eukaryota</taxon>
        <taxon>Metazoa</taxon>
        <taxon>Spiralia</taxon>
        <taxon>Gnathifera</taxon>
        <taxon>Rotifera</taxon>
        <taxon>Eurotatoria</taxon>
        <taxon>Bdelloidea</taxon>
        <taxon>Adinetida</taxon>
        <taxon>Adinetidae</taxon>
        <taxon>Adineta</taxon>
    </lineage>
</organism>
<dbReference type="InterPro" id="IPR039852">
    <property type="entry name" value="CAND1/CAND2"/>
</dbReference>
<accession>A0A820LMQ0</accession>
<proteinExistence type="predicted"/>
<evidence type="ECO:0000256" key="2">
    <source>
        <dbReference type="ARBA" id="ARBA00022786"/>
    </source>
</evidence>
<dbReference type="Proteomes" id="UP000663881">
    <property type="component" value="Unassembled WGS sequence"/>
</dbReference>
<comment type="caution">
    <text evidence="3">The sequence shown here is derived from an EMBL/GenBank/DDBJ whole genome shotgun (WGS) entry which is preliminary data.</text>
</comment>
<evidence type="ECO:0000313" key="3">
    <source>
        <dbReference type="EMBL" id="CAF4359947.1"/>
    </source>
</evidence>
<keyword evidence="2" id="KW-0833">Ubl conjugation pathway</keyword>